<comment type="caution">
    <text evidence="2">The sequence shown here is derived from an EMBL/GenBank/DDBJ whole genome shotgun (WGS) entry which is preliminary data.</text>
</comment>
<feature type="chain" id="PRO_5040280611" description="Secreted protein" evidence="1">
    <location>
        <begin position="20"/>
        <end position="89"/>
    </location>
</feature>
<proteinExistence type="predicted"/>
<keyword evidence="3" id="KW-1185">Reference proteome</keyword>
<name>A0A9N9PZ24_9HELO</name>
<evidence type="ECO:0008006" key="4">
    <source>
        <dbReference type="Google" id="ProtNLM"/>
    </source>
</evidence>
<feature type="signal peptide" evidence="1">
    <location>
        <begin position="1"/>
        <end position="19"/>
    </location>
</feature>
<dbReference type="AlphaFoldDB" id="A0A9N9PZ24"/>
<accession>A0A9N9PZ24</accession>
<keyword evidence="1" id="KW-0732">Signal</keyword>
<dbReference type="OrthoDB" id="10365054at2759"/>
<sequence>MKLFVTLPIVLLFTGSAYAECSGLPQSFCQSYYKQWPTIDKQGKKGKPNGVKCDSQNNAPGGNFKGCVVISQDSKTKEIRWCCDTFGNL</sequence>
<dbReference type="EMBL" id="CAJVRL010000091">
    <property type="protein sequence ID" value="CAG8959272.1"/>
    <property type="molecule type" value="Genomic_DNA"/>
</dbReference>
<gene>
    <name evidence="2" type="ORF">HYFRA_00013041</name>
</gene>
<reference evidence="2" key="1">
    <citation type="submission" date="2021-07" db="EMBL/GenBank/DDBJ databases">
        <authorList>
            <person name="Durling M."/>
        </authorList>
    </citation>
    <scope>NUCLEOTIDE SEQUENCE</scope>
</reference>
<protein>
    <recommendedName>
        <fullName evidence="4">Secreted protein</fullName>
    </recommendedName>
</protein>
<evidence type="ECO:0000313" key="3">
    <source>
        <dbReference type="Proteomes" id="UP000696280"/>
    </source>
</evidence>
<dbReference type="Proteomes" id="UP000696280">
    <property type="component" value="Unassembled WGS sequence"/>
</dbReference>
<organism evidence="2 3">
    <name type="scientific">Hymenoscyphus fraxineus</name>
    <dbReference type="NCBI Taxonomy" id="746836"/>
    <lineage>
        <taxon>Eukaryota</taxon>
        <taxon>Fungi</taxon>
        <taxon>Dikarya</taxon>
        <taxon>Ascomycota</taxon>
        <taxon>Pezizomycotina</taxon>
        <taxon>Leotiomycetes</taxon>
        <taxon>Helotiales</taxon>
        <taxon>Helotiaceae</taxon>
        <taxon>Hymenoscyphus</taxon>
    </lineage>
</organism>
<evidence type="ECO:0000256" key="1">
    <source>
        <dbReference type="SAM" id="SignalP"/>
    </source>
</evidence>
<evidence type="ECO:0000313" key="2">
    <source>
        <dbReference type="EMBL" id="CAG8959272.1"/>
    </source>
</evidence>